<evidence type="ECO:0000313" key="3">
    <source>
        <dbReference type="Proteomes" id="UP000054477"/>
    </source>
</evidence>
<proteinExistence type="predicted"/>
<keyword evidence="3" id="KW-1185">Reference proteome</keyword>
<feature type="transmembrane region" description="Helical" evidence="1">
    <location>
        <begin position="12"/>
        <end position="35"/>
    </location>
</feature>
<accession>A0A0C9X2D8</accession>
<keyword evidence="1" id="KW-1133">Transmembrane helix</keyword>
<dbReference type="EMBL" id="KN838758">
    <property type="protein sequence ID" value="KIJ95383.1"/>
    <property type="molecule type" value="Genomic_DNA"/>
</dbReference>
<reference evidence="2 3" key="1">
    <citation type="submission" date="2014-04" db="EMBL/GenBank/DDBJ databases">
        <authorList>
            <consortium name="DOE Joint Genome Institute"/>
            <person name="Kuo A."/>
            <person name="Kohler A."/>
            <person name="Nagy L.G."/>
            <person name="Floudas D."/>
            <person name="Copeland A."/>
            <person name="Barry K.W."/>
            <person name="Cichocki N."/>
            <person name="Veneault-Fourrey C."/>
            <person name="LaButti K."/>
            <person name="Lindquist E.A."/>
            <person name="Lipzen A."/>
            <person name="Lundell T."/>
            <person name="Morin E."/>
            <person name="Murat C."/>
            <person name="Sun H."/>
            <person name="Tunlid A."/>
            <person name="Henrissat B."/>
            <person name="Grigoriev I.V."/>
            <person name="Hibbett D.S."/>
            <person name="Martin F."/>
            <person name="Nordberg H.P."/>
            <person name="Cantor M.N."/>
            <person name="Hua S.X."/>
        </authorList>
    </citation>
    <scope>NUCLEOTIDE SEQUENCE [LARGE SCALE GENOMIC DNA]</scope>
    <source>
        <strain evidence="2 3">LaAM-08-1</strain>
    </source>
</reference>
<reference evidence="3" key="2">
    <citation type="submission" date="2015-01" db="EMBL/GenBank/DDBJ databases">
        <title>Evolutionary Origins and Diversification of the Mycorrhizal Mutualists.</title>
        <authorList>
            <consortium name="DOE Joint Genome Institute"/>
            <consortium name="Mycorrhizal Genomics Consortium"/>
            <person name="Kohler A."/>
            <person name="Kuo A."/>
            <person name="Nagy L.G."/>
            <person name="Floudas D."/>
            <person name="Copeland A."/>
            <person name="Barry K.W."/>
            <person name="Cichocki N."/>
            <person name="Veneault-Fourrey C."/>
            <person name="LaButti K."/>
            <person name="Lindquist E.A."/>
            <person name="Lipzen A."/>
            <person name="Lundell T."/>
            <person name="Morin E."/>
            <person name="Murat C."/>
            <person name="Riley R."/>
            <person name="Ohm R."/>
            <person name="Sun H."/>
            <person name="Tunlid A."/>
            <person name="Henrissat B."/>
            <person name="Grigoriev I.V."/>
            <person name="Hibbett D.S."/>
            <person name="Martin F."/>
        </authorList>
    </citation>
    <scope>NUCLEOTIDE SEQUENCE [LARGE SCALE GENOMIC DNA]</scope>
    <source>
        <strain evidence="3">LaAM-08-1</strain>
    </source>
</reference>
<dbReference type="AlphaFoldDB" id="A0A0C9X2D8"/>
<keyword evidence="1" id="KW-0812">Transmembrane</keyword>
<gene>
    <name evidence="2" type="ORF">K443DRAFT_11428</name>
</gene>
<name>A0A0C9X2D8_9AGAR</name>
<protein>
    <submittedName>
        <fullName evidence="2">Uncharacterized protein</fullName>
    </submittedName>
</protein>
<dbReference type="HOGENOM" id="CLU_2758149_0_0_1"/>
<evidence type="ECO:0000313" key="2">
    <source>
        <dbReference type="EMBL" id="KIJ95383.1"/>
    </source>
</evidence>
<sequence>MQLSKREGRIDPALELILEVGLLTGDIILVLRFVLNPKAAFEQPTPEQQLFHKAYAMNLAGIVTAQLPPV</sequence>
<organism evidence="2 3">
    <name type="scientific">Laccaria amethystina LaAM-08-1</name>
    <dbReference type="NCBI Taxonomy" id="1095629"/>
    <lineage>
        <taxon>Eukaryota</taxon>
        <taxon>Fungi</taxon>
        <taxon>Dikarya</taxon>
        <taxon>Basidiomycota</taxon>
        <taxon>Agaricomycotina</taxon>
        <taxon>Agaricomycetes</taxon>
        <taxon>Agaricomycetidae</taxon>
        <taxon>Agaricales</taxon>
        <taxon>Agaricineae</taxon>
        <taxon>Hydnangiaceae</taxon>
        <taxon>Laccaria</taxon>
    </lineage>
</organism>
<keyword evidence="1" id="KW-0472">Membrane</keyword>
<evidence type="ECO:0000256" key="1">
    <source>
        <dbReference type="SAM" id="Phobius"/>
    </source>
</evidence>
<dbReference type="Proteomes" id="UP000054477">
    <property type="component" value="Unassembled WGS sequence"/>
</dbReference>